<evidence type="ECO:0000313" key="3">
    <source>
        <dbReference type="Proteomes" id="UP000479000"/>
    </source>
</evidence>
<dbReference type="AlphaFoldDB" id="A0A6H5GS83"/>
<feature type="region of interest" description="Disordered" evidence="1">
    <location>
        <begin position="54"/>
        <end position="75"/>
    </location>
</feature>
<organism evidence="2 3">
    <name type="scientific">Nesidiocoris tenuis</name>
    <dbReference type="NCBI Taxonomy" id="355587"/>
    <lineage>
        <taxon>Eukaryota</taxon>
        <taxon>Metazoa</taxon>
        <taxon>Ecdysozoa</taxon>
        <taxon>Arthropoda</taxon>
        <taxon>Hexapoda</taxon>
        <taxon>Insecta</taxon>
        <taxon>Pterygota</taxon>
        <taxon>Neoptera</taxon>
        <taxon>Paraneoptera</taxon>
        <taxon>Hemiptera</taxon>
        <taxon>Heteroptera</taxon>
        <taxon>Panheteroptera</taxon>
        <taxon>Cimicomorpha</taxon>
        <taxon>Miridae</taxon>
        <taxon>Dicyphina</taxon>
        <taxon>Nesidiocoris</taxon>
    </lineage>
</organism>
<dbReference type="Proteomes" id="UP000479000">
    <property type="component" value="Unassembled WGS sequence"/>
</dbReference>
<evidence type="ECO:0000313" key="2">
    <source>
        <dbReference type="EMBL" id="CAB0005688.1"/>
    </source>
</evidence>
<name>A0A6H5GS83_9HEMI</name>
<dbReference type="InterPro" id="IPR042477">
    <property type="entry name" value="HMGXB4"/>
</dbReference>
<accession>A0A6H5GS83</accession>
<gene>
    <name evidence="2" type="ORF">NTEN_LOCUS11165</name>
</gene>
<evidence type="ECO:0000256" key="1">
    <source>
        <dbReference type="SAM" id="MobiDB-lite"/>
    </source>
</evidence>
<reference evidence="2 3" key="1">
    <citation type="submission" date="2020-02" db="EMBL/GenBank/DDBJ databases">
        <authorList>
            <person name="Ferguson B K."/>
        </authorList>
    </citation>
    <scope>NUCLEOTIDE SEQUENCE [LARGE SCALE GENOMIC DNA]</scope>
</reference>
<dbReference type="OrthoDB" id="4777606at2759"/>
<sequence>MDKKFVKKKEEFPPKLVKQETDLEVTGVSRSGRVRKKSSKLMDFENLDEIDIRASASKKRDRNESSLTPGEPDFSIHVPDAYEPVKLFPCTISAIRPPKKEKPTVKEEVFSDEGQIAVSGSLSVLLDSLLCVTVPMMCLTQQVPELNVVPQEQLSQMMDNIAYIMPGL</sequence>
<dbReference type="PANTHER" id="PTHR46584">
    <property type="entry name" value="HMG DOMAIN-CONTAINING PROTEIN 4"/>
    <property type="match status" value="1"/>
</dbReference>
<dbReference type="PANTHER" id="PTHR46584:SF1">
    <property type="entry name" value="HMG DOMAIN-CONTAINING PROTEIN 4"/>
    <property type="match status" value="1"/>
</dbReference>
<keyword evidence="3" id="KW-1185">Reference proteome</keyword>
<proteinExistence type="predicted"/>
<protein>
    <submittedName>
        <fullName evidence="2">Uncharacterized protein</fullName>
    </submittedName>
</protein>
<dbReference type="EMBL" id="CADCXU010016584">
    <property type="protein sequence ID" value="CAB0005688.1"/>
    <property type="molecule type" value="Genomic_DNA"/>
</dbReference>